<dbReference type="EMBL" id="CP073767">
    <property type="protein sequence ID" value="UWZ58692.1"/>
    <property type="molecule type" value="Genomic_DNA"/>
</dbReference>
<dbReference type="AlphaFoldDB" id="A0A9Q9MRN8"/>
<protein>
    <submittedName>
        <fullName evidence="2">Uncharacterized protein</fullName>
    </submittedName>
</protein>
<dbReference type="RefSeq" id="WP_052387050.1">
    <property type="nucleotide sequence ID" value="NZ_CP073767.1"/>
</dbReference>
<sequence>MHRRVRSAGSFRDGPLRNALNPEAAVFIVGLLPQFLPAHTAVVPMLSLIAAVVTTVWFLTVVDLAAAGHPTTSAALIDGMLDASEVVLCGSCAIMLSRARRPVTSPATWRATSRSFHPRFI</sequence>
<feature type="transmembrane region" description="Helical" evidence="1">
    <location>
        <begin position="42"/>
        <end position="66"/>
    </location>
</feature>
<proteinExistence type="predicted"/>
<keyword evidence="1" id="KW-1133">Transmembrane helix</keyword>
<keyword evidence="1" id="KW-0812">Transmembrane</keyword>
<gene>
    <name evidence="2" type="ORF">Daura_22510</name>
</gene>
<accession>A0A9Q9MRN8</accession>
<evidence type="ECO:0000313" key="2">
    <source>
        <dbReference type="EMBL" id="UWZ58692.1"/>
    </source>
</evidence>
<evidence type="ECO:0000313" key="3">
    <source>
        <dbReference type="Proteomes" id="UP001058003"/>
    </source>
</evidence>
<keyword evidence="3" id="KW-1185">Reference proteome</keyword>
<keyword evidence="1" id="KW-0472">Membrane</keyword>
<name>A0A9Q9MRN8_9ACTN</name>
<evidence type="ECO:0000256" key="1">
    <source>
        <dbReference type="SAM" id="Phobius"/>
    </source>
</evidence>
<organism evidence="2 3">
    <name type="scientific">Dactylosporangium aurantiacum</name>
    <dbReference type="NCBI Taxonomy" id="35754"/>
    <lineage>
        <taxon>Bacteria</taxon>
        <taxon>Bacillati</taxon>
        <taxon>Actinomycetota</taxon>
        <taxon>Actinomycetes</taxon>
        <taxon>Micromonosporales</taxon>
        <taxon>Micromonosporaceae</taxon>
        <taxon>Dactylosporangium</taxon>
    </lineage>
</organism>
<reference evidence="2" key="1">
    <citation type="submission" date="2021-04" db="EMBL/GenBank/DDBJ databases">
        <title>Dactylosporangium aurantiacum NRRL B-8018 full assembly.</title>
        <authorList>
            <person name="Hartkoorn R.C."/>
            <person name="Beaudoing E."/>
            <person name="Hot D."/>
        </authorList>
    </citation>
    <scope>NUCLEOTIDE SEQUENCE</scope>
    <source>
        <strain evidence="2">NRRL B-8018</strain>
    </source>
</reference>
<dbReference type="KEGG" id="daur:Daura_22510"/>
<dbReference type="OrthoDB" id="3530905at2"/>
<dbReference type="Proteomes" id="UP001058003">
    <property type="component" value="Chromosome"/>
</dbReference>